<keyword evidence="1" id="KW-0812">Transmembrane</keyword>
<dbReference type="Proteomes" id="UP001497516">
    <property type="component" value="Chromosome 4"/>
</dbReference>
<keyword evidence="1" id="KW-1133">Transmembrane helix</keyword>
<evidence type="ECO:0000256" key="1">
    <source>
        <dbReference type="SAM" id="Phobius"/>
    </source>
</evidence>
<feature type="domain" description="Reverse transcriptase" evidence="2">
    <location>
        <begin position="5"/>
        <end position="93"/>
    </location>
</feature>
<feature type="transmembrane region" description="Helical" evidence="1">
    <location>
        <begin position="76"/>
        <end position="97"/>
    </location>
</feature>
<dbReference type="AlphaFoldDB" id="A0AAV2EDP2"/>
<proteinExistence type="predicted"/>
<dbReference type="InterPro" id="IPR000477">
    <property type="entry name" value="RT_dom"/>
</dbReference>
<protein>
    <recommendedName>
        <fullName evidence="2">Reverse transcriptase domain-containing protein</fullName>
    </recommendedName>
</protein>
<evidence type="ECO:0000259" key="2">
    <source>
        <dbReference type="Pfam" id="PF00078"/>
    </source>
</evidence>
<reference evidence="3 4" key="1">
    <citation type="submission" date="2024-04" db="EMBL/GenBank/DDBJ databases">
        <authorList>
            <person name="Fracassetti M."/>
        </authorList>
    </citation>
    <scope>NUCLEOTIDE SEQUENCE [LARGE SCALE GENOMIC DNA]</scope>
</reference>
<dbReference type="PANTHER" id="PTHR19446">
    <property type="entry name" value="REVERSE TRANSCRIPTASES"/>
    <property type="match status" value="1"/>
</dbReference>
<keyword evidence="1" id="KW-0472">Membrane</keyword>
<sequence length="105" mass="12023">MKNITLRCAVKVDLMKAFAPVHWGFLLAVMDKMKFPMKFINWIRTCMESAHFSITVQGSLFGYFKAKKGARQDDLLSPYLFTLAMEVLSSMLDMASLNRSIPFHP</sequence>
<gene>
    <name evidence="3" type="ORF">LTRI10_LOCUS25265</name>
</gene>
<dbReference type="Pfam" id="PF00078">
    <property type="entry name" value="RVT_1"/>
    <property type="match status" value="1"/>
</dbReference>
<name>A0AAV2EDP2_9ROSI</name>
<accession>A0AAV2EDP2</accession>
<keyword evidence="4" id="KW-1185">Reference proteome</keyword>
<dbReference type="EMBL" id="OZ034817">
    <property type="protein sequence ID" value="CAL1384030.1"/>
    <property type="molecule type" value="Genomic_DNA"/>
</dbReference>
<evidence type="ECO:0000313" key="4">
    <source>
        <dbReference type="Proteomes" id="UP001497516"/>
    </source>
</evidence>
<evidence type="ECO:0000313" key="3">
    <source>
        <dbReference type="EMBL" id="CAL1384030.1"/>
    </source>
</evidence>
<organism evidence="3 4">
    <name type="scientific">Linum trigynum</name>
    <dbReference type="NCBI Taxonomy" id="586398"/>
    <lineage>
        <taxon>Eukaryota</taxon>
        <taxon>Viridiplantae</taxon>
        <taxon>Streptophyta</taxon>
        <taxon>Embryophyta</taxon>
        <taxon>Tracheophyta</taxon>
        <taxon>Spermatophyta</taxon>
        <taxon>Magnoliopsida</taxon>
        <taxon>eudicotyledons</taxon>
        <taxon>Gunneridae</taxon>
        <taxon>Pentapetalae</taxon>
        <taxon>rosids</taxon>
        <taxon>fabids</taxon>
        <taxon>Malpighiales</taxon>
        <taxon>Linaceae</taxon>
        <taxon>Linum</taxon>
    </lineage>
</organism>